<comment type="caution">
    <text evidence="3">The sequence shown here is derived from an EMBL/GenBank/DDBJ whole genome shotgun (WGS) entry which is preliminary data.</text>
</comment>
<dbReference type="InterPro" id="IPR023582">
    <property type="entry name" value="Impact"/>
</dbReference>
<dbReference type="RefSeq" id="WP_035690138.1">
    <property type="nucleotide sequence ID" value="NZ_JPRL01000005.1"/>
</dbReference>
<evidence type="ECO:0000259" key="2">
    <source>
        <dbReference type="Pfam" id="PF01205"/>
    </source>
</evidence>
<dbReference type="InterPro" id="IPR001498">
    <property type="entry name" value="Impact_N"/>
</dbReference>
<dbReference type="InterPro" id="IPR020568">
    <property type="entry name" value="Ribosomal_Su5_D2-typ_SF"/>
</dbReference>
<dbReference type="STRING" id="362418.IW19_24125"/>
<evidence type="ECO:0000256" key="1">
    <source>
        <dbReference type="ARBA" id="ARBA00007665"/>
    </source>
</evidence>
<comment type="similarity">
    <text evidence="1">Belongs to the IMPACT family.</text>
</comment>
<protein>
    <recommendedName>
        <fullName evidence="2">Impact N-terminal domain-containing protein</fullName>
    </recommendedName>
</protein>
<dbReference type="Proteomes" id="UP000028715">
    <property type="component" value="Unassembled WGS sequence"/>
</dbReference>
<dbReference type="Gene3D" id="3.30.230.30">
    <property type="entry name" value="Impact, N-terminal domain"/>
    <property type="match status" value="1"/>
</dbReference>
<dbReference type="EMBL" id="JPRL01000005">
    <property type="protein sequence ID" value="KFF02383.1"/>
    <property type="molecule type" value="Genomic_DNA"/>
</dbReference>
<dbReference type="Pfam" id="PF01205">
    <property type="entry name" value="Impact_N"/>
    <property type="match status" value="1"/>
</dbReference>
<feature type="domain" description="Impact N-terminal" evidence="2">
    <location>
        <begin position="22"/>
        <end position="127"/>
    </location>
</feature>
<accession>A0A085ZD69</accession>
<dbReference type="GO" id="GO:0006446">
    <property type="term" value="P:regulation of translational initiation"/>
    <property type="evidence" value="ECO:0007669"/>
    <property type="project" value="TreeGrafter"/>
</dbReference>
<organism evidence="3 4">
    <name type="scientific">Flavobacterium reichenbachii</name>
    <dbReference type="NCBI Taxonomy" id="362418"/>
    <lineage>
        <taxon>Bacteria</taxon>
        <taxon>Pseudomonadati</taxon>
        <taxon>Bacteroidota</taxon>
        <taxon>Flavobacteriia</taxon>
        <taxon>Flavobacteriales</taxon>
        <taxon>Flavobacteriaceae</taxon>
        <taxon>Flavobacterium</taxon>
    </lineage>
</organism>
<proteinExistence type="inferred from homology"/>
<dbReference type="InterPro" id="IPR036956">
    <property type="entry name" value="Impact_N_sf"/>
</dbReference>
<evidence type="ECO:0000313" key="3">
    <source>
        <dbReference type="EMBL" id="KFF02383.1"/>
    </source>
</evidence>
<dbReference type="AlphaFoldDB" id="A0A085ZD69"/>
<dbReference type="GO" id="GO:0005737">
    <property type="term" value="C:cytoplasm"/>
    <property type="evidence" value="ECO:0007669"/>
    <property type="project" value="TreeGrafter"/>
</dbReference>
<keyword evidence="4" id="KW-1185">Reference proteome</keyword>
<reference evidence="3 4" key="1">
    <citation type="submission" date="2014-07" db="EMBL/GenBank/DDBJ databases">
        <title>Genome of Flavobacterium reichenbachii LMG 25512.</title>
        <authorList>
            <person name="Stropko S.J."/>
            <person name="Pipes S.E."/>
            <person name="Newman J.D."/>
        </authorList>
    </citation>
    <scope>NUCLEOTIDE SEQUENCE [LARGE SCALE GENOMIC DNA]</scope>
    <source>
        <strain evidence="3 4">LMG 25512</strain>
    </source>
</reference>
<sequence>MEYPDTFQTIASASEEILLKEKGSKFFGYAFPIAHEDEVKPIIENLKKQHPHAVHFCYAYQLGTAPKISYRANDDGEPSNTAGAPIYGQIQSFGVTNVLLVVVRIFGGTKLGVGGLIAAYKTTAQLTLEVCEIIEKTIDVHFLITFDYKNMNKVMRVIKEKKLDIVSQEMEINEDSGLPFGKIELKTRKKNAEIVFAIFDLMFEIDIKTI</sequence>
<dbReference type="eggNOG" id="COG1739">
    <property type="taxonomic scope" value="Bacteria"/>
</dbReference>
<dbReference type="PANTHER" id="PTHR16301:SF20">
    <property type="entry name" value="IMPACT FAMILY MEMBER YIGZ"/>
    <property type="match status" value="1"/>
</dbReference>
<dbReference type="OrthoDB" id="9813771at2"/>
<dbReference type="SUPFAM" id="SSF54211">
    <property type="entry name" value="Ribosomal protein S5 domain 2-like"/>
    <property type="match status" value="1"/>
</dbReference>
<gene>
    <name evidence="3" type="ORF">IW19_24125</name>
</gene>
<name>A0A085ZD69_9FLAO</name>
<dbReference type="PANTHER" id="PTHR16301">
    <property type="entry name" value="IMPACT-RELATED"/>
    <property type="match status" value="1"/>
</dbReference>
<evidence type="ECO:0000313" key="4">
    <source>
        <dbReference type="Proteomes" id="UP000028715"/>
    </source>
</evidence>